<evidence type="ECO:0000259" key="11">
    <source>
        <dbReference type="Pfam" id="PF00127"/>
    </source>
</evidence>
<keyword evidence="4" id="KW-0813">Transport</keyword>
<protein>
    <recommendedName>
        <fullName evidence="3 9">Pseudoazurin</fullName>
    </recommendedName>
</protein>
<dbReference type="Proteomes" id="UP001163882">
    <property type="component" value="Chromosome"/>
</dbReference>
<dbReference type="Pfam" id="PF00127">
    <property type="entry name" value="Copper-bind"/>
    <property type="match status" value="1"/>
</dbReference>
<evidence type="ECO:0000313" key="13">
    <source>
        <dbReference type="Proteomes" id="UP001163882"/>
    </source>
</evidence>
<keyword evidence="8" id="KW-0186">Copper</keyword>
<dbReference type="PROSITE" id="PS00196">
    <property type="entry name" value="COPPER_BLUE"/>
    <property type="match status" value="1"/>
</dbReference>
<dbReference type="InterPro" id="IPR028871">
    <property type="entry name" value="BlueCu_1_BS"/>
</dbReference>
<evidence type="ECO:0000256" key="6">
    <source>
        <dbReference type="ARBA" id="ARBA00022764"/>
    </source>
</evidence>
<feature type="domain" description="Blue (type 1) copper" evidence="11">
    <location>
        <begin position="28"/>
        <end position="115"/>
    </location>
</feature>
<accession>A0ABY6IKQ1</accession>
<evidence type="ECO:0000256" key="5">
    <source>
        <dbReference type="ARBA" id="ARBA00022723"/>
    </source>
</evidence>
<dbReference type="CDD" id="cd04218">
    <property type="entry name" value="Pseudoazurin"/>
    <property type="match status" value="1"/>
</dbReference>
<comment type="cofactor">
    <cofactor evidence="1">
        <name>Cu cation</name>
        <dbReference type="ChEBI" id="CHEBI:23378"/>
    </cofactor>
</comment>
<comment type="subcellular location">
    <subcellularLocation>
        <location evidence="2">Periplasm</location>
    </subcellularLocation>
</comment>
<evidence type="ECO:0000313" key="12">
    <source>
        <dbReference type="EMBL" id="UYQ71166.1"/>
    </source>
</evidence>
<feature type="signal peptide" evidence="10">
    <location>
        <begin position="1"/>
        <end position="22"/>
    </location>
</feature>
<dbReference type="EMBL" id="CP107716">
    <property type="protein sequence ID" value="UYQ71166.1"/>
    <property type="molecule type" value="Genomic_DNA"/>
</dbReference>
<proteinExistence type="predicted"/>
<sequence length="156" mass="16656">MLKKTAIAVVALLSMGATPVLAEEFEVQMLNRGDDGEMMVFEPAYLQIAPGDTVTFVPTDPTHNAETILGMLPEGAEAFKGKINEQISVTFEEEGLYGYKCAPHFGLGMIGLIEVGDSETNAAEAQNVTMPPAAQERMAVLFEQALSGSEGSNQDN</sequence>
<dbReference type="InterPro" id="IPR000923">
    <property type="entry name" value="BlueCu_1"/>
</dbReference>
<dbReference type="InterPro" id="IPR012745">
    <property type="entry name" value="Pseudoazurin"/>
</dbReference>
<dbReference type="SUPFAM" id="SSF49503">
    <property type="entry name" value="Cupredoxins"/>
    <property type="match status" value="1"/>
</dbReference>
<name>A0ABY6IKQ1_9HYPH</name>
<dbReference type="InterPro" id="IPR001235">
    <property type="entry name" value="Copper_blue_Plastocyanin"/>
</dbReference>
<keyword evidence="7" id="KW-0249">Electron transport</keyword>
<dbReference type="RefSeq" id="WP_264224826.1">
    <property type="nucleotide sequence ID" value="NZ_CP107716.1"/>
</dbReference>
<evidence type="ECO:0000256" key="3">
    <source>
        <dbReference type="ARBA" id="ARBA00016984"/>
    </source>
</evidence>
<evidence type="ECO:0000256" key="7">
    <source>
        <dbReference type="ARBA" id="ARBA00022982"/>
    </source>
</evidence>
<dbReference type="Gene3D" id="2.60.40.420">
    <property type="entry name" value="Cupredoxins - blue copper proteins"/>
    <property type="match status" value="1"/>
</dbReference>
<evidence type="ECO:0000256" key="4">
    <source>
        <dbReference type="ARBA" id="ARBA00022448"/>
    </source>
</evidence>
<gene>
    <name evidence="12" type="ORF">OF122_14065</name>
</gene>
<keyword evidence="6" id="KW-0574">Periplasm</keyword>
<keyword evidence="10" id="KW-0732">Signal</keyword>
<dbReference type="InterPro" id="IPR008972">
    <property type="entry name" value="Cupredoxin"/>
</dbReference>
<evidence type="ECO:0000256" key="8">
    <source>
        <dbReference type="ARBA" id="ARBA00023008"/>
    </source>
</evidence>
<evidence type="ECO:0000256" key="1">
    <source>
        <dbReference type="ARBA" id="ARBA00001935"/>
    </source>
</evidence>
<feature type="chain" id="PRO_5046172445" description="Pseudoazurin" evidence="10">
    <location>
        <begin position="23"/>
        <end position="156"/>
    </location>
</feature>
<dbReference type="PRINTS" id="PR00156">
    <property type="entry name" value="COPPERBLUE"/>
</dbReference>
<evidence type="ECO:0000256" key="10">
    <source>
        <dbReference type="SAM" id="SignalP"/>
    </source>
</evidence>
<keyword evidence="5" id="KW-0479">Metal-binding</keyword>
<dbReference type="NCBIfam" id="TIGR02375">
    <property type="entry name" value="pseudoazurin"/>
    <property type="match status" value="1"/>
</dbReference>
<evidence type="ECO:0000256" key="9">
    <source>
        <dbReference type="NCBIfam" id="TIGR02375"/>
    </source>
</evidence>
<organism evidence="12 13">
    <name type="scientific">Pelagibacterium flavum</name>
    <dbReference type="NCBI Taxonomy" id="2984530"/>
    <lineage>
        <taxon>Bacteria</taxon>
        <taxon>Pseudomonadati</taxon>
        <taxon>Pseudomonadota</taxon>
        <taxon>Alphaproteobacteria</taxon>
        <taxon>Hyphomicrobiales</taxon>
        <taxon>Devosiaceae</taxon>
        <taxon>Pelagibacterium</taxon>
    </lineage>
</organism>
<dbReference type="InterPro" id="IPR002386">
    <property type="entry name" value="Amicyanin/Pseudoazurin"/>
</dbReference>
<reference evidence="12" key="1">
    <citation type="submission" date="2022-10" db="EMBL/GenBank/DDBJ databases">
        <title>YIM 151497 complete genome.</title>
        <authorList>
            <person name="Chen X."/>
        </authorList>
    </citation>
    <scope>NUCLEOTIDE SEQUENCE</scope>
    <source>
        <strain evidence="12">YIM 151497</strain>
    </source>
</reference>
<keyword evidence="13" id="KW-1185">Reference proteome</keyword>
<dbReference type="PRINTS" id="PR00155">
    <property type="entry name" value="AMICYANIN"/>
</dbReference>
<evidence type="ECO:0000256" key="2">
    <source>
        <dbReference type="ARBA" id="ARBA00004418"/>
    </source>
</evidence>